<evidence type="ECO:0000256" key="1">
    <source>
        <dbReference type="ARBA" id="ARBA00004141"/>
    </source>
</evidence>
<evidence type="ECO:0000256" key="5">
    <source>
        <dbReference type="ARBA" id="ARBA00023136"/>
    </source>
</evidence>
<gene>
    <name evidence="7" type="ORF">D0Y65_053547</name>
</gene>
<protein>
    <submittedName>
        <fullName evidence="7">Uncharacterized protein</fullName>
    </submittedName>
</protein>
<reference evidence="7 8" key="1">
    <citation type="submission" date="2018-09" db="EMBL/GenBank/DDBJ databases">
        <title>A high-quality reference genome of wild soybean provides a powerful tool to mine soybean genomes.</title>
        <authorList>
            <person name="Xie M."/>
            <person name="Chung C.Y.L."/>
            <person name="Li M.-W."/>
            <person name="Wong F.-L."/>
            <person name="Chan T.-F."/>
            <person name="Lam H.-M."/>
        </authorList>
    </citation>
    <scope>NUCLEOTIDE SEQUENCE [LARGE SCALE GENOMIC DNA]</scope>
    <source>
        <strain evidence="8">cv. W05</strain>
        <tissue evidence="7">Hypocotyl of etiolated seedlings</tissue>
    </source>
</reference>
<keyword evidence="4 6" id="KW-1133">Transmembrane helix</keyword>
<comment type="subcellular location">
    <subcellularLocation>
        <location evidence="1">Membrane</location>
        <topology evidence="1">Multi-pass membrane protein</topology>
    </subcellularLocation>
</comment>
<name>A0A445F2E0_GLYSO</name>
<feature type="transmembrane region" description="Helical" evidence="6">
    <location>
        <begin position="133"/>
        <end position="153"/>
    </location>
</feature>
<comment type="caution">
    <text evidence="7">The sequence shown here is derived from an EMBL/GenBank/DDBJ whole genome shotgun (WGS) entry which is preliminary data.</text>
</comment>
<dbReference type="Proteomes" id="UP000289340">
    <property type="component" value="Chromosome 20"/>
</dbReference>
<dbReference type="AlphaFoldDB" id="A0A445F2E0"/>
<evidence type="ECO:0000256" key="4">
    <source>
        <dbReference type="ARBA" id="ARBA00022989"/>
    </source>
</evidence>
<evidence type="ECO:0000256" key="3">
    <source>
        <dbReference type="ARBA" id="ARBA00022692"/>
    </source>
</evidence>
<dbReference type="Pfam" id="PF04819">
    <property type="entry name" value="DUF716"/>
    <property type="match status" value="1"/>
</dbReference>
<dbReference type="PANTHER" id="PTHR47830">
    <property type="entry name" value="OS11G0534100 PROTEIN"/>
    <property type="match status" value="1"/>
</dbReference>
<sequence>MASLVTHFCLFSSSFLYLHNPSHFHSKLWYFSDPKWKTLDLYALLIAHPIFSFAKFSLFFSFSGHYPTYKFSFFHQPMTLLAFWVLTFSIIVREHVGGTSLVYESFVRGGGGGGVLVEYFVMRKRVSSLVGSVYGFLGGLTLVCAGACIYLAVKPLAFFAEFLLSCGLVFKGTWLLQVGFSLYTDVFGLKGCGKITFLGKESVDVQCDLNEDILRGVALMHFLFIVHAIGVMVLAIGVFGVLAGNKSLRCGEARGLCWLRWNLLAHGCWHLRIWRWGENVNVVSRITEKAVCVVNHWFFYLPRLWF</sequence>
<feature type="transmembrane region" description="Helical" evidence="6">
    <location>
        <begin position="74"/>
        <end position="93"/>
    </location>
</feature>
<feature type="transmembrane region" description="Helical" evidence="6">
    <location>
        <begin position="42"/>
        <end position="62"/>
    </location>
</feature>
<comment type="similarity">
    <text evidence="2">Belongs to the TMEM45 family.</text>
</comment>
<evidence type="ECO:0000256" key="2">
    <source>
        <dbReference type="ARBA" id="ARBA00006948"/>
    </source>
</evidence>
<evidence type="ECO:0000313" key="8">
    <source>
        <dbReference type="Proteomes" id="UP000289340"/>
    </source>
</evidence>
<keyword evidence="5 6" id="KW-0472">Membrane</keyword>
<dbReference type="PANTHER" id="PTHR47830:SF2">
    <property type="entry name" value="PROTEIN, PUTATIVE-RELATED"/>
    <property type="match status" value="1"/>
</dbReference>
<dbReference type="InterPro" id="IPR006904">
    <property type="entry name" value="DUF716"/>
</dbReference>
<proteinExistence type="inferred from homology"/>
<keyword evidence="3 6" id="KW-0812">Transmembrane</keyword>
<organism evidence="7 8">
    <name type="scientific">Glycine soja</name>
    <name type="common">Wild soybean</name>
    <dbReference type="NCBI Taxonomy" id="3848"/>
    <lineage>
        <taxon>Eukaryota</taxon>
        <taxon>Viridiplantae</taxon>
        <taxon>Streptophyta</taxon>
        <taxon>Embryophyta</taxon>
        <taxon>Tracheophyta</taxon>
        <taxon>Spermatophyta</taxon>
        <taxon>Magnoliopsida</taxon>
        <taxon>eudicotyledons</taxon>
        <taxon>Gunneridae</taxon>
        <taxon>Pentapetalae</taxon>
        <taxon>rosids</taxon>
        <taxon>fabids</taxon>
        <taxon>Fabales</taxon>
        <taxon>Fabaceae</taxon>
        <taxon>Papilionoideae</taxon>
        <taxon>50 kb inversion clade</taxon>
        <taxon>NPAAA clade</taxon>
        <taxon>indigoferoid/millettioid clade</taxon>
        <taxon>Phaseoleae</taxon>
        <taxon>Glycine</taxon>
        <taxon>Glycine subgen. Soja</taxon>
    </lineage>
</organism>
<evidence type="ECO:0000313" key="7">
    <source>
        <dbReference type="EMBL" id="RZB42983.1"/>
    </source>
</evidence>
<evidence type="ECO:0000256" key="6">
    <source>
        <dbReference type="SAM" id="Phobius"/>
    </source>
</evidence>
<accession>A0A445F2E0</accession>
<feature type="transmembrane region" description="Helical" evidence="6">
    <location>
        <begin position="218"/>
        <end position="244"/>
    </location>
</feature>
<dbReference type="EMBL" id="QZWG01000020">
    <property type="protein sequence ID" value="RZB42983.1"/>
    <property type="molecule type" value="Genomic_DNA"/>
</dbReference>
<keyword evidence="8" id="KW-1185">Reference proteome</keyword>
<dbReference type="GO" id="GO:0016020">
    <property type="term" value="C:membrane"/>
    <property type="evidence" value="ECO:0007669"/>
    <property type="project" value="UniProtKB-SubCell"/>
</dbReference>